<dbReference type="EMBL" id="JAWJZY010000002">
    <property type="protein sequence ID" value="MEE8658140.1"/>
    <property type="molecule type" value="Genomic_DNA"/>
</dbReference>
<dbReference type="SUPFAM" id="SSF51735">
    <property type="entry name" value="NAD(P)-binding Rossmann-fold domains"/>
    <property type="match status" value="1"/>
</dbReference>
<dbReference type="Gene3D" id="3.40.50.720">
    <property type="entry name" value="NAD(P)-binding Rossmann-like Domain"/>
    <property type="match status" value="1"/>
</dbReference>
<dbReference type="RefSeq" id="WP_394819113.1">
    <property type="nucleotide sequence ID" value="NZ_JAWJZY010000002.1"/>
</dbReference>
<dbReference type="PROSITE" id="PS00061">
    <property type="entry name" value="ADH_SHORT"/>
    <property type="match status" value="1"/>
</dbReference>
<dbReference type="NCBIfam" id="NF005559">
    <property type="entry name" value="PRK07231.1"/>
    <property type="match status" value="1"/>
</dbReference>
<name>A0ABU7U3H7_9PROT</name>
<dbReference type="PRINTS" id="PR00081">
    <property type="entry name" value="GDHRDH"/>
</dbReference>
<proteinExistence type="inferred from homology"/>
<organism evidence="2 3">
    <name type="scientific">Sorlinia euscelidii</name>
    <dbReference type="NCBI Taxonomy" id="3081148"/>
    <lineage>
        <taxon>Bacteria</taxon>
        <taxon>Pseudomonadati</taxon>
        <taxon>Pseudomonadota</taxon>
        <taxon>Alphaproteobacteria</taxon>
        <taxon>Acetobacterales</taxon>
        <taxon>Acetobacteraceae</taxon>
        <taxon>Sorlinia</taxon>
    </lineage>
</organism>
<keyword evidence="3" id="KW-1185">Reference proteome</keyword>
<dbReference type="NCBIfam" id="NF005472">
    <property type="entry name" value="PRK07067.1"/>
    <property type="match status" value="1"/>
</dbReference>
<evidence type="ECO:0000256" key="1">
    <source>
        <dbReference type="ARBA" id="ARBA00006484"/>
    </source>
</evidence>
<dbReference type="InterPro" id="IPR020904">
    <property type="entry name" value="Sc_DH/Rdtase_CS"/>
</dbReference>
<protein>
    <submittedName>
        <fullName evidence="2">Sorbitol dehydrogenase</fullName>
    </submittedName>
</protein>
<gene>
    <name evidence="2" type="ORF">DOFOFD_03815</name>
</gene>
<evidence type="ECO:0000313" key="2">
    <source>
        <dbReference type="EMBL" id="MEE8658140.1"/>
    </source>
</evidence>
<dbReference type="InterPro" id="IPR036291">
    <property type="entry name" value="NAD(P)-bd_dom_sf"/>
</dbReference>
<dbReference type="PANTHER" id="PTHR42760">
    <property type="entry name" value="SHORT-CHAIN DEHYDROGENASES/REDUCTASES FAMILY MEMBER"/>
    <property type="match status" value="1"/>
</dbReference>
<comment type="similarity">
    <text evidence="1">Belongs to the short-chain dehydrogenases/reductases (SDR) family.</text>
</comment>
<sequence length="260" mass="28011">MSSSRQLEGQIVLITGAARGIGRAVAQRYAQEGAKLVIGDINESAAQEAARALGEGHLGLKLDVTQQASIDEVVARIVKEYGHIDILVNNAGVFDLAPTVEITRESYRRVFSINVEGLLFTLQAVARQMIAQGRGGKIINLASQAGRRGEPLVAIYCASKAAVISITQSTGLDLIKHGINVNAVAPGVVDGEHWDDVDRRFAQYENRQPGEKKKLVGEAVPIGRMARPEELSGLFVFLASRDADYIVAQTYNVDGGNWMS</sequence>
<evidence type="ECO:0000313" key="3">
    <source>
        <dbReference type="Proteomes" id="UP001312908"/>
    </source>
</evidence>
<dbReference type="Pfam" id="PF13561">
    <property type="entry name" value="adh_short_C2"/>
    <property type="match status" value="1"/>
</dbReference>
<dbReference type="InterPro" id="IPR002347">
    <property type="entry name" value="SDR_fam"/>
</dbReference>
<dbReference type="Proteomes" id="UP001312908">
    <property type="component" value="Unassembled WGS sequence"/>
</dbReference>
<comment type="caution">
    <text evidence="2">The sequence shown here is derived from an EMBL/GenBank/DDBJ whole genome shotgun (WGS) entry which is preliminary data.</text>
</comment>
<accession>A0ABU7U3H7</accession>
<reference evidence="2 3" key="1">
    <citation type="submission" date="2023-10" db="EMBL/GenBank/DDBJ databases">
        <title>Sorlinia euscelidii gen. nov., sp. nov., an acetic acid bacteria isolated from the gut of Euscelidius variegatus emitter.</title>
        <authorList>
            <person name="Michoud G."/>
            <person name="Marasco R."/>
            <person name="Seferji K."/>
            <person name="Gonella E."/>
            <person name="Garuglieri E."/>
            <person name="Alma A."/>
            <person name="Mapelli F."/>
            <person name="Borin S."/>
            <person name="Daffonchio D."/>
            <person name="Crotti E."/>
        </authorList>
    </citation>
    <scope>NUCLEOTIDE SEQUENCE [LARGE SCALE GENOMIC DNA]</scope>
    <source>
        <strain evidence="2 3">EV16P</strain>
    </source>
</reference>
<dbReference type="PRINTS" id="PR00080">
    <property type="entry name" value="SDRFAMILY"/>
</dbReference>